<dbReference type="Pfam" id="PF21167">
    <property type="entry name" value="DUF6851"/>
    <property type="match status" value="1"/>
</dbReference>
<gene>
    <name evidence="4" type="ORF">BU14_0125s0041</name>
</gene>
<dbReference type="Gene3D" id="1.10.606.10">
    <property type="entry name" value="Vanadium-containing Chloroperoxidase, domain 2"/>
    <property type="match status" value="1"/>
</dbReference>
<dbReference type="PANTHER" id="PTHR34599:SF2">
    <property type="entry name" value="TRAF-TYPE DOMAIN-CONTAINING PROTEIN"/>
    <property type="match status" value="1"/>
</dbReference>
<dbReference type="EMBL" id="KV918822">
    <property type="protein sequence ID" value="OSX78053.1"/>
    <property type="molecule type" value="Genomic_DNA"/>
</dbReference>
<protein>
    <recommendedName>
        <fullName evidence="6">Phosphatidic acid phosphatase type 2/haloperoxidase domain-containing protein</fullName>
    </recommendedName>
</protein>
<dbReference type="Pfam" id="PF22778">
    <property type="entry name" value="VCPO_2nd"/>
    <property type="match status" value="1"/>
</dbReference>
<evidence type="ECO:0008006" key="6">
    <source>
        <dbReference type="Google" id="ProtNLM"/>
    </source>
</evidence>
<dbReference type="PANTHER" id="PTHR34599">
    <property type="entry name" value="PEROXIDASE-RELATED"/>
    <property type="match status" value="1"/>
</dbReference>
<evidence type="ECO:0000313" key="4">
    <source>
        <dbReference type="EMBL" id="OSX78053.1"/>
    </source>
</evidence>
<dbReference type="InterPro" id="IPR049283">
    <property type="entry name" value="DUF6851"/>
</dbReference>
<feature type="domain" description="Vanadium-dependent haloperoxidase NapH1-like second helical-bundle" evidence="3">
    <location>
        <begin position="428"/>
        <end position="567"/>
    </location>
</feature>
<name>A0A1X6PBL4_PORUM</name>
<dbReference type="InterPro" id="IPR055161">
    <property type="entry name" value="NapH1-like_2nd"/>
</dbReference>
<feature type="compositionally biased region" description="Low complexity" evidence="1">
    <location>
        <begin position="47"/>
        <end position="65"/>
    </location>
</feature>
<feature type="domain" description="DUF6851" evidence="2">
    <location>
        <begin position="132"/>
        <end position="282"/>
    </location>
</feature>
<dbReference type="InterPro" id="IPR052559">
    <property type="entry name" value="V-haloperoxidase"/>
</dbReference>
<dbReference type="InterPro" id="IPR016119">
    <property type="entry name" value="Br/Cl_peroxidase_C"/>
</dbReference>
<proteinExistence type="predicted"/>
<evidence type="ECO:0000256" key="1">
    <source>
        <dbReference type="SAM" id="MobiDB-lite"/>
    </source>
</evidence>
<dbReference type="GO" id="GO:0004601">
    <property type="term" value="F:peroxidase activity"/>
    <property type="evidence" value="ECO:0007669"/>
    <property type="project" value="InterPro"/>
</dbReference>
<dbReference type="InterPro" id="IPR036938">
    <property type="entry name" value="PAP2/HPO_sf"/>
</dbReference>
<sequence>MLFASRAAPPAAHKEPPPAAADRPSRGAPHTTRRRVGQTLPSRAVAHPPHQTPTHSPTHHGAPWRAPRRRRRRGGGGGHPPTPVGAQLQGGVPPLPPSIPPLPFFLVGALGPFVARDEVPFQLRATAAFSRAWFNAIPVYSDDASAKTADGDDVPDGDRAPPALRTDEQLALAAGGSMLAIANHLYGATAEVQVAGAAQAVLGITLPLSTTCADSSPPAEAVCHGHVLARRIIRDRLAVDGFNEAGTDGGRTFNPAPFADVVTGYKPINKPDKPRVFTRWLPLVEDLVGRGTYVAQRITAPQASRALPAVLDAAALAARAAAVPAPYEAKLTRRMVARGCPPAGHPAGAPPGGWPFGMNAKHRATLRLLCAESVAVLDQSAALNDTRRALGRWFDNKLFSIGPLVQDAAVVSGLTLPQLMVFEHASNGALYDAMILLWRAKLDADAIRPPSVMAALFGGDTVVTADGGPTAPGPTSMPLKEWAPFLRIMPHSEYPSASACLCKVGAEVFGQYVGGVDAAVPVTREFPAGFSGGGVPATDLTVTFARPAEIAEACSASRLWTGVHFRPSIPAGEAACEGLAQEVMQRIACFAGAAGAGLPPCDE</sequence>
<keyword evidence="5" id="KW-1185">Reference proteome</keyword>
<dbReference type="OrthoDB" id="10262915at2759"/>
<dbReference type="Proteomes" id="UP000218209">
    <property type="component" value="Unassembled WGS sequence"/>
</dbReference>
<evidence type="ECO:0000259" key="3">
    <source>
        <dbReference type="Pfam" id="PF22778"/>
    </source>
</evidence>
<dbReference type="SUPFAM" id="SSF48317">
    <property type="entry name" value="Acid phosphatase/Vanadium-dependent haloperoxidase"/>
    <property type="match status" value="1"/>
</dbReference>
<organism evidence="4 5">
    <name type="scientific">Porphyra umbilicalis</name>
    <name type="common">Purple laver</name>
    <name type="synonym">Red alga</name>
    <dbReference type="NCBI Taxonomy" id="2786"/>
    <lineage>
        <taxon>Eukaryota</taxon>
        <taxon>Rhodophyta</taxon>
        <taxon>Bangiophyceae</taxon>
        <taxon>Bangiales</taxon>
        <taxon>Bangiaceae</taxon>
        <taxon>Porphyra</taxon>
    </lineage>
</organism>
<accession>A0A1X6PBL4</accession>
<evidence type="ECO:0000313" key="5">
    <source>
        <dbReference type="Proteomes" id="UP000218209"/>
    </source>
</evidence>
<reference evidence="4 5" key="1">
    <citation type="submission" date="2017-03" db="EMBL/GenBank/DDBJ databases">
        <title>WGS assembly of Porphyra umbilicalis.</title>
        <authorList>
            <person name="Brawley S.H."/>
            <person name="Blouin N.A."/>
            <person name="Ficko-Blean E."/>
            <person name="Wheeler G.L."/>
            <person name="Lohr M."/>
            <person name="Goodson H.V."/>
            <person name="Jenkins J.W."/>
            <person name="Blaby-Haas C.E."/>
            <person name="Helliwell K.E."/>
            <person name="Chan C."/>
            <person name="Marriage T."/>
            <person name="Bhattacharya D."/>
            <person name="Klein A.S."/>
            <person name="Badis Y."/>
            <person name="Brodie J."/>
            <person name="Cao Y."/>
            <person name="Collen J."/>
            <person name="Dittami S.M."/>
            <person name="Gachon C.M."/>
            <person name="Green B.R."/>
            <person name="Karpowicz S."/>
            <person name="Kim J.W."/>
            <person name="Kudahl U."/>
            <person name="Lin S."/>
            <person name="Michel G."/>
            <person name="Mittag M."/>
            <person name="Olson B.J."/>
            <person name="Pangilinan J."/>
            <person name="Peng Y."/>
            <person name="Qiu H."/>
            <person name="Shu S."/>
            <person name="Singer J.T."/>
            <person name="Smith A.G."/>
            <person name="Sprecher B.N."/>
            <person name="Wagner V."/>
            <person name="Wang W."/>
            <person name="Wang Z.-Y."/>
            <person name="Yan J."/>
            <person name="Yarish C."/>
            <person name="Zoeuner-Riek S."/>
            <person name="Zhuang Y."/>
            <person name="Zou Y."/>
            <person name="Lindquist E.A."/>
            <person name="Grimwood J."/>
            <person name="Barry K."/>
            <person name="Rokhsar D.S."/>
            <person name="Schmutz J."/>
            <person name="Stiller J.W."/>
            <person name="Grossman A.R."/>
            <person name="Prochnik S.E."/>
        </authorList>
    </citation>
    <scope>NUCLEOTIDE SEQUENCE [LARGE SCALE GENOMIC DNA]</scope>
    <source>
        <strain evidence="4">4086291</strain>
    </source>
</reference>
<dbReference type="AlphaFoldDB" id="A0A1X6PBL4"/>
<feature type="region of interest" description="Disordered" evidence="1">
    <location>
        <begin position="1"/>
        <end position="95"/>
    </location>
</feature>
<evidence type="ECO:0000259" key="2">
    <source>
        <dbReference type="Pfam" id="PF21167"/>
    </source>
</evidence>